<comment type="cofactor">
    <cofactor evidence="7">
        <name>Fe(3+)</name>
        <dbReference type="ChEBI" id="CHEBI:29034"/>
    </cofactor>
    <text evidence="7">Binds 1 Fe(3+) ion per subunit.</text>
</comment>
<dbReference type="PROSITE" id="PS50903">
    <property type="entry name" value="RUBREDOXIN_LIKE"/>
    <property type="match status" value="1"/>
</dbReference>
<dbReference type="InterPro" id="IPR050526">
    <property type="entry name" value="Rubredoxin_ET"/>
</dbReference>
<dbReference type="Gene3D" id="2.20.28.10">
    <property type="match status" value="1"/>
</dbReference>
<evidence type="ECO:0000256" key="7">
    <source>
        <dbReference type="PIRNR" id="PIRNR000071"/>
    </source>
</evidence>
<evidence type="ECO:0000256" key="2">
    <source>
        <dbReference type="ARBA" id="ARBA00005337"/>
    </source>
</evidence>
<accession>A0ABW7X165</accession>
<dbReference type="Pfam" id="PF00301">
    <property type="entry name" value="Rubredoxin"/>
    <property type="match status" value="1"/>
</dbReference>
<organism evidence="9 10">
    <name type="scientific">Nocardia xishanensis</name>
    <dbReference type="NCBI Taxonomy" id="238964"/>
    <lineage>
        <taxon>Bacteria</taxon>
        <taxon>Bacillati</taxon>
        <taxon>Actinomycetota</taxon>
        <taxon>Actinomycetes</taxon>
        <taxon>Mycobacteriales</taxon>
        <taxon>Nocardiaceae</taxon>
        <taxon>Nocardia</taxon>
    </lineage>
</organism>
<feature type="domain" description="Rubredoxin-like" evidence="8">
    <location>
        <begin position="7"/>
        <end position="58"/>
    </location>
</feature>
<reference evidence="9 10" key="1">
    <citation type="submission" date="2024-10" db="EMBL/GenBank/DDBJ databases">
        <title>The Natural Products Discovery Center: Release of the First 8490 Sequenced Strains for Exploring Actinobacteria Biosynthetic Diversity.</title>
        <authorList>
            <person name="Kalkreuter E."/>
            <person name="Kautsar S.A."/>
            <person name="Yang D."/>
            <person name="Bader C.D."/>
            <person name="Teijaro C.N."/>
            <person name="Fluegel L."/>
            <person name="Davis C.M."/>
            <person name="Simpson J.R."/>
            <person name="Lauterbach L."/>
            <person name="Steele A.D."/>
            <person name="Gui C."/>
            <person name="Meng S."/>
            <person name="Li G."/>
            <person name="Viehrig K."/>
            <person name="Ye F."/>
            <person name="Su P."/>
            <person name="Kiefer A.F."/>
            <person name="Nichols A."/>
            <person name="Cepeda A.J."/>
            <person name="Yan W."/>
            <person name="Fan B."/>
            <person name="Jiang Y."/>
            <person name="Adhikari A."/>
            <person name="Zheng C.-J."/>
            <person name="Schuster L."/>
            <person name="Cowan T.M."/>
            <person name="Smanski M.J."/>
            <person name="Chevrette M.G."/>
            <person name="De Carvalho L.P.S."/>
            <person name="Shen B."/>
        </authorList>
    </citation>
    <scope>NUCLEOTIDE SEQUENCE [LARGE SCALE GENOMIC DNA]</scope>
    <source>
        <strain evidence="9 10">NPDC019275</strain>
    </source>
</reference>
<dbReference type="InterPro" id="IPR024935">
    <property type="entry name" value="Rubredoxin_dom"/>
</dbReference>
<dbReference type="PIRSF" id="PIRSF000071">
    <property type="entry name" value="Rubredoxin"/>
    <property type="match status" value="1"/>
</dbReference>
<dbReference type="NCBIfam" id="NF045768">
    <property type="entry name" value="RubredRD"/>
    <property type="match status" value="1"/>
</dbReference>
<dbReference type="EMBL" id="JBIRYO010000008">
    <property type="protein sequence ID" value="MFI2474845.1"/>
    <property type="molecule type" value="Genomic_DNA"/>
</dbReference>
<dbReference type="RefSeq" id="WP_357402159.1">
    <property type="nucleotide sequence ID" value="NZ_JBEYCD010000003.1"/>
</dbReference>
<proteinExistence type="inferred from homology"/>
<evidence type="ECO:0000313" key="10">
    <source>
        <dbReference type="Proteomes" id="UP001611415"/>
    </source>
</evidence>
<evidence type="ECO:0000256" key="6">
    <source>
        <dbReference type="ARBA" id="ARBA00023004"/>
    </source>
</evidence>
<evidence type="ECO:0000313" key="9">
    <source>
        <dbReference type="EMBL" id="MFI2474845.1"/>
    </source>
</evidence>
<protein>
    <recommendedName>
        <fullName evidence="7">Rubredoxin</fullName>
    </recommendedName>
</protein>
<dbReference type="Proteomes" id="UP001611415">
    <property type="component" value="Unassembled WGS sequence"/>
</dbReference>
<comment type="similarity">
    <text evidence="2 7">Belongs to the rubredoxin family.</text>
</comment>
<keyword evidence="6 7" id="KW-0408">Iron</keyword>
<dbReference type="SUPFAM" id="SSF57802">
    <property type="entry name" value="Rubredoxin-like"/>
    <property type="match status" value="1"/>
</dbReference>
<gene>
    <name evidence="9" type="primary">rd</name>
    <name evidence="9" type="ORF">ACH49W_15830</name>
</gene>
<evidence type="ECO:0000259" key="8">
    <source>
        <dbReference type="PROSITE" id="PS50903"/>
    </source>
</evidence>
<dbReference type="PANTHER" id="PTHR47627">
    <property type="entry name" value="RUBREDOXIN"/>
    <property type="match status" value="1"/>
</dbReference>
<comment type="function">
    <text evidence="1">Involved in the hydrocarbon hydroxylating system, which transfers electrons from NADH to rubredoxin reductase and then through rubredoxin to alkane 1 monooxygenase.</text>
</comment>
<evidence type="ECO:0000256" key="3">
    <source>
        <dbReference type="ARBA" id="ARBA00022448"/>
    </source>
</evidence>
<dbReference type="PROSITE" id="PS00202">
    <property type="entry name" value="RUBREDOXIN"/>
    <property type="match status" value="1"/>
</dbReference>
<evidence type="ECO:0000256" key="5">
    <source>
        <dbReference type="ARBA" id="ARBA00022982"/>
    </source>
</evidence>
<dbReference type="InterPro" id="IPR024934">
    <property type="entry name" value="Rubredoxin-like_dom"/>
</dbReference>
<keyword evidence="4 7" id="KW-0479">Metal-binding</keyword>
<dbReference type="PANTHER" id="PTHR47627:SF1">
    <property type="entry name" value="RUBREDOXIN-1-RELATED"/>
    <property type="match status" value="1"/>
</dbReference>
<name>A0ABW7X165_9NOCA</name>
<dbReference type="PRINTS" id="PR00163">
    <property type="entry name" value="RUBREDOXIN"/>
</dbReference>
<evidence type="ECO:0000256" key="1">
    <source>
        <dbReference type="ARBA" id="ARBA00002792"/>
    </source>
</evidence>
<dbReference type="CDD" id="cd00730">
    <property type="entry name" value="rubredoxin"/>
    <property type="match status" value="1"/>
</dbReference>
<comment type="caution">
    <text evidence="9">The sequence shown here is derived from an EMBL/GenBank/DDBJ whole genome shotgun (WGS) entry which is preliminary data.</text>
</comment>
<keyword evidence="5 7" id="KW-0249">Electron transport</keyword>
<dbReference type="InterPro" id="IPR024922">
    <property type="entry name" value="Rubredoxin"/>
</dbReference>
<sequence>MSTTATSQLWVCVRCGMIYDPAEGDPDGGIAPGTAFADIPDDWVCPVCGARKVDFVPWED</sequence>
<evidence type="ECO:0000256" key="4">
    <source>
        <dbReference type="ARBA" id="ARBA00022723"/>
    </source>
</evidence>
<keyword evidence="3 7" id="KW-0813">Transport</keyword>
<dbReference type="InterPro" id="IPR018527">
    <property type="entry name" value="Rubredoxin_Fe_BS"/>
</dbReference>
<keyword evidence="10" id="KW-1185">Reference proteome</keyword>